<dbReference type="RefSeq" id="WP_016094841.1">
    <property type="nucleotide sequence ID" value="NZ_KB976126.1"/>
</dbReference>
<proteinExistence type="predicted"/>
<evidence type="ECO:0008006" key="3">
    <source>
        <dbReference type="Google" id="ProtNLM"/>
    </source>
</evidence>
<name>R8CIK9_BACCE</name>
<evidence type="ECO:0000313" key="1">
    <source>
        <dbReference type="EMBL" id="EOO11345.1"/>
    </source>
</evidence>
<protein>
    <recommendedName>
        <fullName evidence="3">Phage protein</fullName>
    </recommendedName>
</protein>
<reference evidence="1 2" key="1">
    <citation type="submission" date="2012-12" db="EMBL/GenBank/DDBJ databases">
        <title>The Genome Sequence of Bacillus cereus HuA3-9.</title>
        <authorList>
            <consortium name="The Broad Institute Genome Sequencing Platform"/>
            <consortium name="The Broad Institute Genome Sequencing Center for Infectious Disease"/>
            <person name="Feldgarden M."/>
            <person name="Van der Auwera G.A."/>
            <person name="Mahillon J."/>
            <person name="Duprez V."/>
            <person name="Timmery S."/>
            <person name="Mattelet C."/>
            <person name="Dierick K."/>
            <person name="Sun M."/>
            <person name="Yu Z."/>
            <person name="Zhu L."/>
            <person name="Hu X."/>
            <person name="Shank E.B."/>
            <person name="Swiecicka I."/>
            <person name="Hansen B.M."/>
            <person name="Andrup L."/>
            <person name="Walker B."/>
            <person name="Young S.K."/>
            <person name="Zeng Q."/>
            <person name="Gargeya S."/>
            <person name="Fitzgerald M."/>
            <person name="Haas B."/>
            <person name="Abouelleil A."/>
            <person name="Alvarado L."/>
            <person name="Arachchi H.M."/>
            <person name="Berlin A.M."/>
            <person name="Chapman S.B."/>
            <person name="Dewar J."/>
            <person name="Goldberg J."/>
            <person name="Griggs A."/>
            <person name="Gujja S."/>
            <person name="Hansen M."/>
            <person name="Howarth C."/>
            <person name="Imamovic A."/>
            <person name="Larimer J."/>
            <person name="McCowan C."/>
            <person name="Murphy C."/>
            <person name="Neiman D."/>
            <person name="Pearson M."/>
            <person name="Priest M."/>
            <person name="Roberts A."/>
            <person name="Saif S."/>
            <person name="Shea T."/>
            <person name="Sisk P."/>
            <person name="Sykes S."/>
            <person name="Wortman J."/>
            <person name="Nusbaum C."/>
            <person name="Birren B."/>
        </authorList>
    </citation>
    <scope>NUCLEOTIDE SEQUENCE [LARGE SCALE GENOMIC DNA]</scope>
    <source>
        <strain evidence="1 2">HuA3-9</strain>
    </source>
</reference>
<dbReference type="PATRIC" id="fig|1053205.3.peg.5671"/>
<dbReference type="Proteomes" id="UP000014003">
    <property type="component" value="Unassembled WGS sequence"/>
</dbReference>
<dbReference type="HOGENOM" id="CLU_3164264_0_0_9"/>
<organism evidence="1 2">
    <name type="scientific">Bacillus cereus HuA3-9</name>
    <dbReference type="NCBI Taxonomy" id="1053205"/>
    <lineage>
        <taxon>Bacteria</taxon>
        <taxon>Bacillati</taxon>
        <taxon>Bacillota</taxon>
        <taxon>Bacilli</taxon>
        <taxon>Bacillales</taxon>
        <taxon>Bacillaceae</taxon>
        <taxon>Bacillus</taxon>
        <taxon>Bacillus cereus group</taxon>
    </lineage>
</organism>
<accession>R8CIK9</accession>
<gene>
    <name evidence="1" type="ORF">IGA_05608</name>
</gene>
<evidence type="ECO:0000313" key="2">
    <source>
        <dbReference type="Proteomes" id="UP000014003"/>
    </source>
</evidence>
<sequence length="47" mass="5618">MNIKKELENTLEEIKEELQQRTYNHEQYGILLIAKAKVLVALQKYEN</sequence>
<comment type="caution">
    <text evidence="1">The sequence shown here is derived from an EMBL/GenBank/DDBJ whole genome shotgun (WGS) entry which is preliminary data.</text>
</comment>
<dbReference type="EMBL" id="AHDZ01000070">
    <property type="protein sequence ID" value="EOO11345.1"/>
    <property type="molecule type" value="Genomic_DNA"/>
</dbReference>
<dbReference type="AlphaFoldDB" id="R8CIK9"/>